<dbReference type="PANTHER" id="PTHR31044">
    <property type="entry name" value="BETA-1,3 GLUCANASE"/>
    <property type="match status" value="1"/>
</dbReference>
<reference evidence="11 12" key="1">
    <citation type="journal article" date="2014" name="Am. J. Bot.">
        <title>Genome assembly and annotation for red clover (Trifolium pratense; Fabaceae).</title>
        <authorList>
            <person name="Istvanek J."/>
            <person name="Jaros M."/>
            <person name="Krenek A."/>
            <person name="Repkova J."/>
        </authorList>
    </citation>
    <scope>NUCLEOTIDE SEQUENCE [LARGE SCALE GENOMIC DNA]</scope>
    <source>
        <strain evidence="12">cv. Tatra</strain>
        <tissue evidence="11">Young leaves</tissue>
    </source>
</reference>
<dbReference type="FunFam" id="1.20.58.1040:FF:000001">
    <property type="entry name" value="Glucan endo-1,3-beta-glucosidase 4"/>
    <property type="match status" value="1"/>
</dbReference>
<protein>
    <submittedName>
        <fullName evidence="11">Glucan endo-1,3-beta-glucosidase 12-like protein</fullName>
    </submittedName>
</protein>
<dbReference type="AlphaFoldDB" id="A0A2K3MHN5"/>
<evidence type="ECO:0000256" key="9">
    <source>
        <dbReference type="SAM" id="SignalP"/>
    </source>
</evidence>
<comment type="subcellular location">
    <subcellularLocation>
        <location evidence="1">Cell membrane</location>
        <topology evidence="1">Lipid-anchor</topology>
        <topology evidence="1">GPI-anchor</topology>
    </subcellularLocation>
</comment>
<dbReference type="Proteomes" id="UP000236291">
    <property type="component" value="Unassembled WGS sequence"/>
</dbReference>
<evidence type="ECO:0000256" key="6">
    <source>
        <dbReference type="ARBA" id="ARBA00023157"/>
    </source>
</evidence>
<feature type="domain" description="X8" evidence="10">
    <location>
        <begin position="28"/>
        <end position="112"/>
    </location>
</feature>
<evidence type="ECO:0000256" key="3">
    <source>
        <dbReference type="ARBA" id="ARBA00022622"/>
    </source>
</evidence>
<dbReference type="GO" id="GO:0098552">
    <property type="term" value="C:side of membrane"/>
    <property type="evidence" value="ECO:0007669"/>
    <property type="project" value="UniProtKB-KW"/>
</dbReference>
<keyword evidence="4 9" id="KW-0732">Signal</keyword>
<keyword evidence="3" id="KW-0336">GPI-anchor</keyword>
<dbReference type="GO" id="GO:0005886">
    <property type="term" value="C:plasma membrane"/>
    <property type="evidence" value="ECO:0007669"/>
    <property type="project" value="UniProtKB-SubCell"/>
</dbReference>
<evidence type="ECO:0000313" key="12">
    <source>
        <dbReference type="Proteomes" id="UP000236291"/>
    </source>
</evidence>
<keyword evidence="2" id="KW-1003">Cell membrane</keyword>
<feature type="signal peptide" evidence="9">
    <location>
        <begin position="1"/>
        <end position="22"/>
    </location>
</feature>
<keyword evidence="7" id="KW-0325">Glycoprotein</keyword>
<accession>A0A2K3MHN5</accession>
<evidence type="ECO:0000256" key="8">
    <source>
        <dbReference type="ARBA" id="ARBA00023288"/>
    </source>
</evidence>
<name>A0A2K3MHN5_TRIPR</name>
<dbReference type="InterPro" id="IPR012946">
    <property type="entry name" value="X8"/>
</dbReference>
<sequence length="117" mass="12529">MDCRIWLFALFSLYIFSGISVSSDSGGQWCVADIGASESDLQAALDYACSKGGSDCSQIQPGAICYEPNTLIGHASYAFNDYYQKNPIPTSCVFGGTAKFTSQDPSNGECHYASSYS</sequence>
<dbReference type="Gene3D" id="1.20.58.1040">
    <property type="match status" value="1"/>
</dbReference>
<proteinExistence type="predicted"/>
<dbReference type="SMART" id="SM00768">
    <property type="entry name" value="X8"/>
    <property type="match status" value="1"/>
</dbReference>
<gene>
    <name evidence="11" type="ORF">L195_g046428</name>
</gene>
<evidence type="ECO:0000256" key="5">
    <source>
        <dbReference type="ARBA" id="ARBA00023136"/>
    </source>
</evidence>
<evidence type="ECO:0000256" key="2">
    <source>
        <dbReference type="ARBA" id="ARBA00022475"/>
    </source>
</evidence>
<keyword evidence="5" id="KW-0472">Membrane</keyword>
<evidence type="ECO:0000313" key="11">
    <source>
        <dbReference type="EMBL" id="PNX90305.1"/>
    </source>
</evidence>
<dbReference type="EMBL" id="ASHM01062408">
    <property type="protein sequence ID" value="PNX90305.1"/>
    <property type="molecule type" value="Genomic_DNA"/>
</dbReference>
<organism evidence="11 12">
    <name type="scientific">Trifolium pratense</name>
    <name type="common">Red clover</name>
    <dbReference type="NCBI Taxonomy" id="57577"/>
    <lineage>
        <taxon>Eukaryota</taxon>
        <taxon>Viridiplantae</taxon>
        <taxon>Streptophyta</taxon>
        <taxon>Embryophyta</taxon>
        <taxon>Tracheophyta</taxon>
        <taxon>Spermatophyta</taxon>
        <taxon>Magnoliopsida</taxon>
        <taxon>eudicotyledons</taxon>
        <taxon>Gunneridae</taxon>
        <taxon>Pentapetalae</taxon>
        <taxon>rosids</taxon>
        <taxon>fabids</taxon>
        <taxon>Fabales</taxon>
        <taxon>Fabaceae</taxon>
        <taxon>Papilionoideae</taxon>
        <taxon>50 kb inversion clade</taxon>
        <taxon>NPAAA clade</taxon>
        <taxon>Hologalegina</taxon>
        <taxon>IRL clade</taxon>
        <taxon>Trifolieae</taxon>
        <taxon>Trifolium</taxon>
    </lineage>
</organism>
<keyword evidence="8" id="KW-0449">Lipoprotein</keyword>
<dbReference type="Pfam" id="PF07983">
    <property type="entry name" value="X8"/>
    <property type="match status" value="1"/>
</dbReference>
<comment type="caution">
    <text evidence="11">The sequence shown here is derived from an EMBL/GenBank/DDBJ whole genome shotgun (WGS) entry which is preliminary data.</text>
</comment>
<dbReference type="InterPro" id="IPR044788">
    <property type="entry name" value="X8_dom_prot"/>
</dbReference>
<dbReference type="GO" id="GO:0009506">
    <property type="term" value="C:plasmodesma"/>
    <property type="evidence" value="ECO:0007669"/>
    <property type="project" value="UniProtKB-ARBA"/>
</dbReference>
<evidence type="ECO:0000256" key="4">
    <source>
        <dbReference type="ARBA" id="ARBA00022729"/>
    </source>
</evidence>
<evidence type="ECO:0000259" key="10">
    <source>
        <dbReference type="SMART" id="SM00768"/>
    </source>
</evidence>
<dbReference type="STRING" id="57577.A0A2K3MHN5"/>
<feature type="non-terminal residue" evidence="11">
    <location>
        <position position="117"/>
    </location>
</feature>
<reference evidence="11 12" key="2">
    <citation type="journal article" date="2017" name="Front. Plant Sci.">
        <title>Gene Classification and Mining of Molecular Markers Useful in Red Clover (Trifolium pratense) Breeding.</title>
        <authorList>
            <person name="Istvanek J."/>
            <person name="Dluhosova J."/>
            <person name="Dluhos P."/>
            <person name="Patkova L."/>
            <person name="Nedelnik J."/>
            <person name="Repkova J."/>
        </authorList>
    </citation>
    <scope>NUCLEOTIDE SEQUENCE [LARGE SCALE GENOMIC DNA]</scope>
    <source>
        <strain evidence="12">cv. Tatra</strain>
        <tissue evidence="11">Young leaves</tissue>
    </source>
</reference>
<dbReference type="PANTHER" id="PTHR31044:SF127">
    <property type="entry name" value="X8 DOMAIN-CONTAINING PROTEIN"/>
    <property type="match status" value="1"/>
</dbReference>
<evidence type="ECO:0000256" key="7">
    <source>
        <dbReference type="ARBA" id="ARBA00023180"/>
    </source>
</evidence>
<evidence type="ECO:0000256" key="1">
    <source>
        <dbReference type="ARBA" id="ARBA00004609"/>
    </source>
</evidence>
<keyword evidence="6" id="KW-1015">Disulfide bond</keyword>
<feature type="chain" id="PRO_5014332992" evidence="9">
    <location>
        <begin position="23"/>
        <end position="117"/>
    </location>
</feature>